<name>A0A2W4RFL5_9GAMM</name>
<evidence type="ECO:0000313" key="1">
    <source>
        <dbReference type="EMBL" id="PZN81596.1"/>
    </source>
</evidence>
<dbReference type="EMBL" id="QJPH01000263">
    <property type="protein sequence ID" value="PZN81596.1"/>
    <property type="molecule type" value="Genomic_DNA"/>
</dbReference>
<accession>A0A2W4RFL5</accession>
<proteinExistence type="predicted"/>
<evidence type="ECO:0000313" key="2">
    <source>
        <dbReference type="Proteomes" id="UP000249396"/>
    </source>
</evidence>
<reference evidence="1 2" key="1">
    <citation type="journal article" date="2018" name="Aquat. Microb. Ecol.">
        <title>Gammaproteobacterial methanotrophs dominate.</title>
        <authorList>
            <person name="Rissanen A.J."/>
            <person name="Saarenheimo J."/>
            <person name="Tiirola M."/>
            <person name="Peura S."/>
            <person name="Aalto S.L."/>
            <person name="Karvinen A."/>
            <person name="Nykanen H."/>
        </authorList>
    </citation>
    <scope>NUCLEOTIDE SEQUENCE [LARGE SCALE GENOMIC DNA]</scope>
    <source>
        <strain evidence="1">AMbin10</strain>
    </source>
</reference>
<organism evidence="1 2">
    <name type="scientific">Candidatus Methylumidiphilus alinenensis</name>
    <dbReference type="NCBI Taxonomy" id="2202197"/>
    <lineage>
        <taxon>Bacteria</taxon>
        <taxon>Pseudomonadati</taxon>
        <taxon>Pseudomonadota</taxon>
        <taxon>Gammaproteobacteria</taxon>
        <taxon>Methylococcales</taxon>
        <taxon>Candidatus Methylumidiphilus</taxon>
    </lineage>
</organism>
<gene>
    <name evidence="1" type="ORF">DM484_08165</name>
</gene>
<sequence length="895" mass="93340">MSTPLEILESQLQSAITGGSITLPNSLVTEANLTGFINKVIGNQDLTVTGVSLSGDGALVLNGNINLFSVSLALAWTFNYDSTDGITWTFEASTGQSGVLGNVITHYLSSITGVPSVIPNLTLTNIQLSASLDLHSKNYNLSLTADSDWGDVTLLVDFDNGAWGAALGIALNSSVNLTDIWSGLQPFAVLTFSNSVVVIANFTDPTVQIAGVTGVIKGVMFLSTLTLTETTGSSSVAQIANALAEGLSGTEIDATIDINTAQNDITLTATIPGPFAFPGSTGPKALTFSDVDFTFETNPVSASLAGNLIIPTTIPGNPGVSQITVTGATSFSYNDGTGNIEATLSSTTQIAEPFKITGFTLLDIGFGMDISFGALTGVGLLFAGGFMLGQNTLTEQFALAIDFDDDFPNPSLLYLNSSSLSLQVIFNAVIDPSIHLPRGLSGLLFSPLVLYWCDKSQTVPVGPLSGSACQPGVGFNAGINLWGFDAYAALMINQGSGITGNLDIDPISLWNGNITVTGNGTGGNGVQPGGASFDFDTSSESFTGSLNANILGLTTQNSVAFSSGSLALTMSDNTGFLLESVNVSFSGKDNMSFTSTLNVNLNVSPTITIGNYKLGTIQIKDSLDGSLSVSVNGTSLSAKVNGTFSWNNHGFSVSVDLGGNLNNLKDLPEAIAAAIVKDANTIFGNYFSDVTKYLQALGAGLLSDGDFVLDVLAHAYNEEVDSIISLLAQLQAGVHIDGNPDFHIDVSQCIPAHSFHADLGQIINYHFDHHIFTHEDAHGDVDAGTNFSTPQFTVSLLDINPNQHFDLAMPPQVHADASSPHLDISPHIDIGIAGGSVEVGGNAGVNAKISLSNPSFTAQLSVNEHADAHADVSIRKLHIINKHGDTGQRHQDIPF</sequence>
<protein>
    <submittedName>
        <fullName evidence="1">Uncharacterized protein</fullName>
    </submittedName>
</protein>
<dbReference type="AlphaFoldDB" id="A0A2W4RFL5"/>
<comment type="caution">
    <text evidence="1">The sequence shown here is derived from an EMBL/GenBank/DDBJ whole genome shotgun (WGS) entry which is preliminary data.</text>
</comment>
<dbReference type="Proteomes" id="UP000249396">
    <property type="component" value="Unassembled WGS sequence"/>
</dbReference>